<accession>A0A1Y5SJ19</accession>
<protein>
    <submittedName>
        <fullName evidence="2">Uncharacterized protein</fullName>
    </submittedName>
</protein>
<evidence type="ECO:0000313" key="2">
    <source>
        <dbReference type="EMBL" id="SLN41281.1"/>
    </source>
</evidence>
<reference evidence="2 3" key="1">
    <citation type="submission" date="2017-03" db="EMBL/GenBank/DDBJ databases">
        <authorList>
            <person name="Afonso C.L."/>
            <person name="Miller P.J."/>
            <person name="Scott M.A."/>
            <person name="Spackman E."/>
            <person name="Goraichik I."/>
            <person name="Dimitrov K.M."/>
            <person name="Suarez D.L."/>
            <person name="Swayne D.E."/>
        </authorList>
    </citation>
    <scope>NUCLEOTIDE SEQUENCE [LARGE SCALE GENOMIC DNA]</scope>
    <source>
        <strain evidence="2 3">CECT 7023</strain>
    </source>
</reference>
<keyword evidence="1" id="KW-0732">Signal</keyword>
<name>A0A1Y5SJ19_9RHOB</name>
<dbReference type="Proteomes" id="UP000193900">
    <property type="component" value="Unassembled WGS sequence"/>
</dbReference>
<evidence type="ECO:0000256" key="1">
    <source>
        <dbReference type="SAM" id="SignalP"/>
    </source>
</evidence>
<feature type="signal peptide" evidence="1">
    <location>
        <begin position="1"/>
        <end position="23"/>
    </location>
</feature>
<evidence type="ECO:0000313" key="3">
    <source>
        <dbReference type="Proteomes" id="UP000193900"/>
    </source>
</evidence>
<dbReference type="EMBL" id="FWFZ01000006">
    <property type="protein sequence ID" value="SLN41281.1"/>
    <property type="molecule type" value="Genomic_DNA"/>
</dbReference>
<sequence length="100" mass="11072">MRQAMSAALTCVVLLAVALPVVAQGRPLEAFIRVLPDTGGRGFEFRLRNVTEQNPAQALADQNAATWCADYFGPDTYEWTGEPLIRSDGKWWDRSGLCLE</sequence>
<feature type="chain" id="PRO_5012102264" evidence="1">
    <location>
        <begin position="24"/>
        <end position="100"/>
    </location>
</feature>
<dbReference type="AlphaFoldDB" id="A0A1Y5SJ19"/>
<proteinExistence type="predicted"/>
<keyword evidence="3" id="KW-1185">Reference proteome</keyword>
<organism evidence="2 3">
    <name type="scientific">Roseisalinus antarcticus</name>
    <dbReference type="NCBI Taxonomy" id="254357"/>
    <lineage>
        <taxon>Bacteria</taxon>
        <taxon>Pseudomonadati</taxon>
        <taxon>Pseudomonadota</taxon>
        <taxon>Alphaproteobacteria</taxon>
        <taxon>Rhodobacterales</taxon>
        <taxon>Roseobacteraceae</taxon>
        <taxon>Roseisalinus</taxon>
    </lineage>
</organism>
<dbReference type="RefSeq" id="WP_159458465.1">
    <property type="nucleotide sequence ID" value="NZ_FWFZ01000006.1"/>
</dbReference>
<gene>
    <name evidence="2" type="ORF">ROA7023_01645</name>
</gene>